<accession>A0A166JX33</accession>
<feature type="domain" description="F-box" evidence="1">
    <location>
        <begin position="111"/>
        <end position="162"/>
    </location>
</feature>
<name>A0A166JX33_9AGAM</name>
<dbReference type="EMBL" id="KV417548">
    <property type="protein sequence ID" value="KZP21303.1"/>
    <property type="molecule type" value="Genomic_DNA"/>
</dbReference>
<sequence>MASGTQCFKCFGPSLTSELKAAMDRAASSPYPEPVDPTLLRSHSIASPLSIALSQIAIPSLKSQLDHIESVDACAKELLEYLGLIRQHYRRERRRVLRGLRDHQSIVAPIRRVPDDVLLEIFSAFMCNGGYSYQPDPITLTSVCSRWRALAHSTPRLWSQITIFMTPLNHLSMGNLIHHYTSLSATRPLQLSLTPKDDMSSAPAVESQLDADHTVPDVDSDDVFAEALAASATRWRVITVTPSTLEFLFMQGDHLDVPMLETLEIDCNSDESWGNHVYDITAPRLRRLICLSYEPFIPMELPWDQIEEMDGFSVPFEDFVTFLGRSPKLLRWRSLCLSHTDFEVPNNSFNTFKHQLIRSIDVEMETREELETLFTHFQFTSLVELRVKGWCRIPPIWSQHHFSTFLSNSSCVLQRLALDGFVVSKGDLPLILASVPSVSEFQFAESHQVYAEAEAIFDTRIVERLTINHQPSSNSDSNSTLLPRLRILSLMGGLRFNTRVFNAMIKSRTLHTRDLPCTFHSLYLQMELQDDMATSIVRRGRTVENYEPPLNVHDFKELQDILHERAYISGAVRNVNPDLPFPHLL</sequence>
<dbReference type="Pfam" id="PF12937">
    <property type="entry name" value="F-box-like"/>
    <property type="match status" value="1"/>
</dbReference>
<evidence type="ECO:0000259" key="1">
    <source>
        <dbReference type="Pfam" id="PF12937"/>
    </source>
</evidence>
<dbReference type="Gene3D" id="1.20.1280.50">
    <property type="match status" value="1"/>
</dbReference>
<keyword evidence="3" id="KW-1185">Reference proteome</keyword>
<gene>
    <name evidence="2" type="ORF">FIBSPDRAFT_1044251</name>
</gene>
<dbReference type="Proteomes" id="UP000076532">
    <property type="component" value="Unassembled WGS sequence"/>
</dbReference>
<dbReference type="OrthoDB" id="3266451at2759"/>
<evidence type="ECO:0000313" key="2">
    <source>
        <dbReference type="EMBL" id="KZP21303.1"/>
    </source>
</evidence>
<organism evidence="2 3">
    <name type="scientific">Athelia psychrophila</name>
    <dbReference type="NCBI Taxonomy" id="1759441"/>
    <lineage>
        <taxon>Eukaryota</taxon>
        <taxon>Fungi</taxon>
        <taxon>Dikarya</taxon>
        <taxon>Basidiomycota</taxon>
        <taxon>Agaricomycotina</taxon>
        <taxon>Agaricomycetes</taxon>
        <taxon>Agaricomycetidae</taxon>
        <taxon>Atheliales</taxon>
        <taxon>Atheliaceae</taxon>
        <taxon>Athelia</taxon>
    </lineage>
</organism>
<dbReference type="InterPro" id="IPR001810">
    <property type="entry name" value="F-box_dom"/>
</dbReference>
<dbReference type="SUPFAM" id="SSF81383">
    <property type="entry name" value="F-box domain"/>
    <property type="match status" value="1"/>
</dbReference>
<evidence type="ECO:0000313" key="3">
    <source>
        <dbReference type="Proteomes" id="UP000076532"/>
    </source>
</evidence>
<proteinExistence type="predicted"/>
<dbReference type="InterPro" id="IPR036047">
    <property type="entry name" value="F-box-like_dom_sf"/>
</dbReference>
<reference evidence="2 3" key="1">
    <citation type="journal article" date="2016" name="Mol. Biol. Evol.">
        <title>Comparative Genomics of Early-Diverging Mushroom-Forming Fungi Provides Insights into the Origins of Lignocellulose Decay Capabilities.</title>
        <authorList>
            <person name="Nagy L.G."/>
            <person name="Riley R."/>
            <person name="Tritt A."/>
            <person name="Adam C."/>
            <person name="Daum C."/>
            <person name="Floudas D."/>
            <person name="Sun H."/>
            <person name="Yadav J.S."/>
            <person name="Pangilinan J."/>
            <person name="Larsson K.H."/>
            <person name="Matsuura K."/>
            <person name="Barry K."/>
            <person name="Labutti K."/>
            <person name="Kuo R."/>
            <person name="Ohm R.A."/>
            <person name="Bhattacharya S.S."/>
            <person name="Shirouzu T."/>
            <person name="Yoshinaga Y."/>
            <person name="Martin F.M."/>
            <person name="Grigoriev I.V."/>
            <person name="Hibbett D.S."/>
        </authorList>
    </citation>
    <scope>NUCLEOTIDE SEQUENCE [LARGE SCALE GENOMIC DNA]</scope>
    <source>
        <strain evidence="2 3">CBS 109695</strain>
    </source>
</reference>
<dbReference type="AlphaFoldDB" id="A0A166JX33"/>
<protein>
    <recommendedName>
        <fullName evidence="1">F-box domain-containing protein</fullName>
    </recommendedName>
</protein>